<feature type="domain" description="INTS8 TPR repeats" evidence="6">
    <location>
        <begin position="9"/>
        <end position="263"/>
    </location>
</feature>
<dbReference type="PANTHER" id="PTHR13350">
    <property type="entry name" value="INTEGRATOR COMPLEX SUBUNIT 8"/>
    <property type="match status" value="1"/>
</dbReference>
<sequence>MTLIFLGGLTRSQLSSWVERIKEGTILSVLASLLARLHNVLRDEPSLELNGEYVALWPAVLSNANSYHLRAVAEMLWQLLSQALDIYPINIGYLKLMGDLNFVMNHYAIAMKYYLEAAIVASDFFGQPIPRTVIDDSIFRRMIKCCTQLQCHTQDPLSFSLLAAVLCQFLEEVDYVTAFKSLGERGGSTADAADAHLASCVWDITLLEFLVHLHAKRGEIQRKQQAIKVIGLLELNSNNNEEIQREAANIRKARFLRAISRQYVM</sequence>
<keyword evidence="5" id="KW-0539">Nucleus</keyword>
<name>A0A8K0K9M3_LADFU</name>
<comment type="similarity">
    <text evidence="3">Belongs to the Integrator subunit 8 family.</text>
</comment>
<comment type="subcellular location">
    <subcellularLocation>
        <location evidence="2">Chromosome</location>
    </subcellularLocation>
    <subcellularLocation>
        <location evidence="1">Nucleus</location>
    </subcellularLocation>
</comment>
<dbReference type="OrthoDB" id="64340at2759"/>
<dbReference type="Pfam" id="PF25756">
    <property type="entry name" value="TPR_INTS8"/>
    <property type="match status" value="1"/>
</dbReference>
<reference evidence="7" key="1">
    <citation type="submission" date="2013-04" db="EMBL/GenBank/DDBJ databases">
        <authorList>
            <person name="Qu J."/>
            <person name="Murali S.C."/>
            <person name="Bandaranaike D."/>
            <person name="Bellair M."/>
            <person name="Blankenburg K."/>
            <person name="Chao H."/>
            <person name="Dinh H."/>
            <person name="Doddapaneni H."/>
            <person name="Downs B."/>
            <person name="Dugan-Rocha S."/>
            <person name="Elkadiri S."/>
            <person name="Gnanaolivu R.D."/>
            <person name="Hernandez B."/>
            <person name="Javaid M."/>
            <person name="Jayaseelan J.C."/>
            <person name="Lee S."/>
            <person name="Li M."/>
            <person name="Ming W."/>
            <person name="Munidasa M."/>
            <person name="Muniz J."/>
            <person name="Nguyen L."/>
            <person name="Ongeri F."/>
            <person name="Osuji N."/>
            <person name="Pu L.-L."/>
            <person name="Puazo M."/>
            <person name="Qu C."/>
            <person name="Quiroz J."/>
            <person name="Raj R."/>
            <person name="Weissenberger G."/>
            <person name="Xin Y."/>
            <person name="Zou X."/>
            <person name="Han Y."/>
            <person name="Richards S."/>
            <person name="Worley K."/>
            <person name="Muzny D."/>
            <person name="Gibbs R."/>
        </authorList>
    </citation>
    <scope>NUCLEOTIDE SEQUENCE</scope>
    <source>
        <strain evidence="7">Sampled in the wild</strain>
    </source>
</reference>
<dbReference type="PANTHER" id="PTHR13350:SF1">
    <property type="entry name" value="INTEGRATOR COMPLEX SUBUNIT 8"/>
    <property type="match status" value="1"/>
</dbReference>
<keyword evidence="8" id="KW-1185">Reference proteome</keyword>
<dbReference type="GO" id="GO:0005694">
    <property type="term" value="C:chromosome"/>
    <property type="evidence" value="ECO:0007669"/>
    <property type="project" value="UniProtKB-SubCell"/>
</dbReference>
<dbReference type="EMBL" id="KZ308483">
    <property type="protein sequence ID" value="KAG8230393.1"/>
    <property type="molecule type" value="Genomic_DNA"/>
</dbReference>
<comment type="caution">
    <text evidence="7">The sequence shown here is derived from an EMBL/GenBank/DDBJ whole genome shotgun (WGS) entry which is preliminary data.</text>
</comment>
<proteinExistence type="inferred from homology"/>
<evidence type="ECO:0000256" key="4">
    <source>
        <dbReference type="ARBA" id="ARBA00022454"/>
    </source>
</evidence>
<dbReference type="InterPro" id="IPR038751">
    <property type="entry name" value="INTS8"/>
</dbReference>
<evidence type="ECO:0000313" key="8">
    <source>
        <dbReference type="Proteomes" id="UP000792457"/>
    </source>
</evidence>
<dbReference type="Proteomes" id="UP000792457">
    <property type="component" value="Unassembled WGS sequence"/>
</dbReference>
<evidence type="ECO:0000259" key="6">
    <source>
        <dbReference type="Pfam" id="PF25756"/>
    </source>
</evidence>
<accession>A0A8K0K9M3</accession>
<evidence type="ECO:0000256" key="3">
    <source>
        <dbReference type="ARBA" id="ARBA00007147"/>
    </source>
</evidence>
<keyword evidence="4" id="KW-0158">Chromosome</keyword>
<dbReference type="GO" id="GO:0032039">
    <property type="term" value="C:integrator complex"/>
    <property type="evidence" value="ECO:0007669"/>
    <property type="project" value="TreeGrafter"/>
</dbReference>
<evidence type="ECO:0000256" key="5">
    <source>
        <dbReference type="ARBA" id="ARBA00023242"/>
    </source>
</evidence>
<evidence type="ECO:0000256" key="1">
    <source>
        <dbReference type="ARBA" id="ARBA00004123"/>
    </source>
</evidence>
<dbReference type="InterPro" id="IPR057980">
    <property type="entry name" value="TPR_INTS8"/>
</dbReference>
<protein>
    <recommendedName>
        <fullName evidence="6">INTS8 TPR repeats domain-containing protein</fullName>
    </recommendedName>
</protein>
<dbReference type="AlphaFoldDB" id="A0A8K0K9M3"/>
<dbReference type="GO" id="GO:0034472">
    <property type="term" value="P:snRNA 3'-end processing"/>
    <property type="evidence" value="ECO:0007669"/>
    <property type="project" value="InterPro"/>
</dbReference>
<evidence type="ECO:0000313" key="7">
    <source>
        <dbReference type="EMBL" id="KAG8230393.1"/>
    </source>
</evidence>
<evidence type="ECO:0000256" key="2">
    <source>
        <dbReference type="ARBA" id="ARBA00004286"/>
    </source>
</evidence>
<organism evidence="7 8">
    <name type="scientific">Ladona fulva</name>
    <name type="common">Scarce chaser dragonfly</name>
    <name type="synonym">Libellula fulva</name>
    <dbReference type="NCBI Taxonomy" id="123851"/>
    <lineage>
        <taxon>Eukaryota</taxon>
        <taxon>Metazoa</taxon>
        <taxon>Ecdysozoa</taxon>
        <taxon>Arthropoda</taxon>
        <taxon>Hexapoda</taxon>
        <taxon>Insecta</taxon>
        <taxon>Pterygota</taxon>
        <taxon>Palaeoptera</taxon>
        <taxon>Odonata</taxon>
        <taxon>Epiprocta</taxon>
        <taxon>Anisoptera</taxon>
        <taxon>Libelluloidea</taxon>
        <taxon>Libellulidae</taxon>
        <taxon>Ladona</taxon>
    </lineage>
</organism>
<gene>
    <name evidence="7" type="ORF">J437_LFUL009866</name>
</gene>
<reference evidence="7" key="2">
    <citation type="submission" date="2017-10" db="EMBL/GenBank/DDBJ databases">
        <title>Ladona fulva Genome sequencing and assembly.</title>
        <authorList>
            <person name="Murali S."/>
            <person name="Richards S."/>
            <person name="Bandaranaike D."/>
            <person name="Bellair M."/>
            <person name="Blankenburg K."/>
            <person name="Chao H."/>
            <person name="Dinh H."/>
            <person name="Doddapaneni H."/>
            <person name="Dugan-Rocha S."/>
            <person name="Elkadiri S."/>
            <person name="Gnanaolivu R."/>
            <person name="Hernandez B."/>
            <person name="Skinner E."/>
            <person name="Javaid M."/>
            <person name="Lee S."/>
            <person name="Li M."/>
            <person name="Ming W."/>
            <person name="Munidasa M."/>
            <person name="Muniz J."/>
            <person name="Nguyen L."/>
            <person name="Hughes D."/>
            <person name="Osuji N."/>
            <person name="Pu L.-L."/>
            <person name="Puazo M."/>
            <person name="Qu C."/>
            <person name="Quiroz J."/>
            <person name="Raj R."/>
            <person name="Weissenberger G."/>
            <person name="Xin Y."/>
            <person name="Zou X."/>
            <person name="Han Y."/>
            <person name="Worley K."/>
            <person name="Muzny D."/>
            <person name="Gibbs R."/>
        </authorList>
    </citation>
    <scope>NUCLEOTIDE SEQUENCE</scope>
    <source>
        <strain evidence="7">Sampled in the wild</strain>
    </source>
</reference>